<dbReference type="PANTHER" id="PTHR43320">
    <property type="entry name" value="SUGAR KINASE"/>
    <property type="match status" value="1"/>
</dbReference>
<keyword evidence="7" id="KW-1185">Reference proteome</keyword>
<dbReference type="InterPro" id="IPR002173">
    <property type="entry name" value="Carboh/pur_kinase_PfkB_CS"/>
</dbReference>
<dbReference type="OrthoDB" id="96179at2157"/>
<dbReference type="InterPro" id="IPR054871">
    <property type="entry name" value="KDG_KDGal_kin_Halo"/>
</dbReference>
<dbReference type="KEGG" id="hra:EI982_08135"/>
<keyword evidence="3 4" id="KW-0418">Kinase</keyword>
<dbReference type="PROSITE" id="PS00584">
    <property type="entry name" value="PFKB_KINASES_2"/>
    <property type="match status" value="1"/>
</dbReference>
<evidence type="ECO:0000256" key="2">
    <source>
        <dbReference type="ARBA" id="ARBA00022679"/>
    </source>
</evidence>
<dbReference type="AlphaFoldDB" id="A0A6B9F3B3"/>
<evidence type="ECO:0000256" key="1">
    <source>
        <dbReference type="ARBA" id="ARBA00010688"/>
    </source>
</evidence>
<dbReference type="SUPFAM" id="SSF53613">
    <property type="entry name" value="Ribokinase-like"/>
    <property type="match status" value="1"/>
</dbReference>
<feature type="domain" description="Carbohydrate kinase PfkB" evidence="5">
    <location>
        <begin position="1"/>
        <end position="297"/>
    </location>
</feature>
<dbReference type="PANTHER" id="PTHR43320:SF2">
    <property type="entry name" value="2-DEHYDRO-3-DEOXYGLUCONOKINASE_2-DEHYDRO-3-DEOXYGALACTONOKINASE"/>
    <property type="match status" value="1"/>
</dbReference>
<accession>A0A6B9F3B3</accession>
<dbReference type="Pfam" id="PF00294">
    <property type="entry name" value="PfkB"/>
    <property type="match status" value="1"/>
</dbReference>
<organism evidence="6 7">
    <name type="scientific">Haloplanus rallus</name>
    <dbReference type="NCBI Taxonomy" id="1816183"/>
    <lineage>
        <taxon>Archaea</taxon>
        <taxon>Methanobacteriati</taxon>
        <taxon>Methanobacteriota</taxon>
        <taxon>Stenosarchaea group</taxon>
        <taxon>Halobacteria</taxon>
        <taxon>Halobacteriales</taxon>
        <taxon>Haloferacaceae</taxon>
        <taxon>Haloplanus</taxon>
    </lineage>
</organism>
<gene>
    <name evidence="6" type="ORF">EI982_08135</name>
</gene>
<dbReference type="InterPro" id="IPR052700">
    <property type="entry name" value="Carb_kinase_PfkB-like"/>
</dbReference>
<dbReference type="CDD" id="cd01166">
    <property type="entry name" value="KdgK"/>
    <property type="match status" value="1"/>
</dbReference>
<evidence type="ECO:0000313" key="7">
    <source>
        <dbReference type="Proteomes" id="UP000428325"/>
    </source>
</evidence>
<dbReference type="PRINTS" id="PR00990">
    <property type="entry name" value="RIBOKINASE"/>
</dbReference>
<proteinExistence type="inferred from homology"/>
<evidence type="ECO:0000256" key="4">
    <source>
        <dbReference type="RuleBase" id="RU003704"/>
    </source>
</evidence>
<dbReference type="RefSeq" id="WP_157689211.1">
    <property type="nucleotide sequence ID" value="NZ_CP034345.1"/>
</dbReference>
<dbReference type="GO" id="GO:0016301">
    <property type="term" value="F:kinase activity"/>
    <property type="evidence" value="ECO:0007669"/>
    <property type="project" value="UniProtKB-KW"/>
</dbReference>
<protein>
    <submittedName>
        <fullName evidence="6">Sugar kinase</fullName>
    </submittedName>
</protein>
<comment type="similarity">
    <text evidence="1 4">Belongs to the carbohydrate kinase PfkB family.</text>
</comment>
<evidence type="ECO:0000259" key="5">
    <source>
        <dbReference type="Pfam" id="PF00294"/>
    </source>
</evidence>
<dbReference type="Gene3D" id="3.40.1190.20">
    <property type="match status" value="1"/>
</dbReference>
<evidence type="ECO:0000256" key="3">
    <source>
        <dbReference type="ARBA" id="ARBA00022777"/>
    </source>
</evidence>
<dbReference type="InterPro" id="IPR002139">
    <property type="entry name" value="Ribo/fructo_kinase"/>
</dbReference>
<dbReference type="EMBL" id="CP034345">
    <property type="protein sequence ID" value="QGX94768.1"/>
    <property type="molecule type" value="Genomic_DNA"/>
</dbReference>
<dbReference type="InterPro" id="IPR029056">
    <property type="entry name" value="Ribokinase-like"/>
</dbReference>
<dbReference type="InterPro" id="IPR011611">
    <property type="entry name" value="PfkB_dom"/>
</dbReference>
<reference evidence="6 7" key="1">
    <citation type="submission" date="2018-12" db="EMBL/GenBank/DDBJ databases">
        <title>Complete genome sequence of Haloplanus rallus MBLA0036.</title>
        <authorList>
            <person name="Nam Y.-d."/>
            <person name="Kang J."/>
            <person name="Chung W.-H."/>
            <person name="Park Y.S."/>
        </authorList>
    </citation>
    <scope>NUCLEOTIDE SEQUENCE [LARGE SCALE GENOMIC DNA]</scope>
    <source>
        <strain evidence="6 7">MBLA0036</strain>
    </source>
</reference>
<dbReference type="NCBIfam" id="NF041332">
    <property type="entry name" value="KDG_KDGal_kin_Halo"/>
    <property type="match status" value="1"/>
</dbReference>
<keyword evidence="2 4" id="KW-0808">Transferase</keyword>
<name>A0A6B9F3B3_9EURY</name>
<evidence type="ECO:0000313" key="6">
    <source>
        <dbReference type="EMBL" id="QGX94768.1"/>
    </source>
</evidence>
<dbReference type="Proteomes" id="UP000428325">
    <property type="component" value="Chromosome"/>
</dbReference>
<dbReference type="GeneID" id="99246083"/>
<sequence length="318" mass="33848">MSELVTFGETMLRLTPPRGHRLSRVDRLDVHVGGAESNVAVGAANLGVEAAWASLLPATDLGERIAYALRGEGVEPLVTWTETGRVGTYYFERGGMPRGRDVIYDREGAPIREATPADAPLDRIRDAEVFFTTGITPALSEGLAETTGTLLETARDAGVTTAFDVNHRDKLWTPETARETLAGLFPSVDVLFVAERDAREVLALDGDAERMARDLAAEYGFETVVVTLGEEGAIAVHDGTVSRQGTFPADTVDPLGSGDAFASGFLAERLDGTPVPDAMAYGAATAALKRTVEGDMARVSPAEVRALVEEGGKTDIER</sequence>